<name>A0A1G6LJU4_9FIRM</name>
<evidence type="ECO:0000313" key="1">
    <source>
        <dbReference type="EMBL" id="SDC43568.1"/>
    </source>
</evidence>
<keyword evidence="2" id="KW-1185">Reference proteome</keyword>
<organism evidence="1 2">
    <name type="scientific">Succiniclasticum ruminis</name>
    <dbReference type="NCBI Taxonomy" id="40841"/>
    <lineage>
        <taxon>Bacteria</taxon>
        <taxon>Bacillati</taxon>
        <taxon>Bacillota</taxon>
        <taxon>Negativicutes</taxon>
        <taxon>Acidaminococcales</taxon>
        <taxon>Acidaminococcaceae</taxon>
        <taxon>Succiniclasticum</taxon>
    </lineage>
</organism>
<protein>
    <submittedName>
        <fullName evidence="1">Uncharacterized protein</fullName>
    </submittedName>
</protein>
<proteinExistence type="predicted"/>
<reference evidence="2" key="1">
    <citation type="submission" date="2016-10" db="EMBL/GenBank/DDBJ databases">
        <authorList>
            <person name="Varghese N."/>
            <person name="Submissions S."/>
        </authorList>
    </citation>
    <scope>NUCLEOTIDE SEQUENCE [LARGE SCALE GENOMIC DNA]</scope>
    <source>
        <strain evidence="2">DSM 11005</strain>
    </source>
</reference>
<accession>A0A1G6LJU4</accession>
<sequence length="63" mass="7376">MFIFFEKLFHSCDKTKNALMRSMQFQEEYRQADHGRMHSYAGEGGISLVNSDDINAIHRRNPV</sequence>
<dbReference type="AlphaFoldDB" id="A0A1G6LJU4"/>
<gene>
    <name evidence="1" type="ORF">SAMN04487864_107116</name>
</gene>
<evidence type="ECO:0000313" key="2">
    <source>
        <dbReference type="Proteomes" id="UP000198943"/>
    </source>
</evidence>
<dbReference type="EMBL" id="FMYW01000007">
    <property type="protein sequence ID" value="SDC43568.1"/>
    <property type="molecule type" value="Genomic_DNA"/>
</dbReference>
<dbReference type="Proteomes" id="UP000198943">
    <property type="component" value="Unassembled WGS sequence"/>
</dbReference>